<dbReference type="OrthoDB" id="7240756at2"/>
<dbReference type="RefSeq" id="WP_058506607.1">
    <property type="nucleotide sequence ID" value="NZ_CAAAIK010000002.1"/>
</dbReference>
<sequence>MQPVFKSSLGACAFLLLSSTANAGPWWTGPLLAPAGHTIPKGHSNLELYGFFTENDGTFDQHWKFVHTPANRSTVFNPVFSHGLTDSLDIQFSVPYAYNRNQGQAYRRISDTGVTLGYQLLEQKDSKWIPDLRVTIGEIIPTGNFEDLDPVNNGTDATGSGSYQTAMALNFQHLLQVFENHWLRTRLSLSYVYSGDVQVRGINSYGGTPNTFGEVDPGNQISADLAAEFNVTQNWVAVMEGFIANRTPAVFKGFPGTDSKGQLVSVGHGTVDSVTLAPAIEYNFNANVGVIGGYWYTVTGRDTSDFHSVVVALNAYW</sequence>
<protein>
    <submittedName>
        <fullName evidence="2">Fe-S protein</fullName>
    </submittedName>
</protein>
<evidence type="ECO:0000313" key="3">
    <source>
        <dbReference type="Proteomes" id="UP000054618"/>
    </source>
</evidence>
<gene>
    <name evidence="2" type="ORF">Lqui_0487</name>
</gene>
<accession>A0A0W0Y3R9</accession>
<feature type="signal peptide" evidence="1">
    <location>
        <begin position="1"/>
        <end position="23"/>
    </location>
</feature>
<keyword evidence="3" id="KW-1185">Reference proteome</keyword>
<evidence type="ECO:0000256" key="1">
    <source>
        <dbReference type="SAM" id="SignalP"/>
    </source>
</evidence>
<evidence type="ECO:0000313" key="2">
    <source>
        <dbReference type="EMBL" id="KTD51643.1"/>
    </source>
</evidence>
<dbReference type="EMBL" id="LNYS01000006">
    <property type="protein sequence ID" value="KTD51643.1"/>
    <property type="molecule type" value="Genomic_DNA"/>
</dbReference>
<name>A0A0W0Y3R9_9GAMM</name>
<reference evidence="2 3" key="1">
    <citation type="submission" date="2015-11" db="EMBL/GenBank/DDBJ databases">
        <title>Genomic analysis of 38 Legionella species identifies large and diverse effector repertoires.</title>
        <authorList>
            <person name="Burstein D."/>
            <person name="Amaro F."/>
            <person name="Zusman T."/>
            <person name="Lifshitz Z."/>
            <person name="Cohen O."/>
            <person name="Gilbert J.A."/>
            <person name="Pupko T."/>
            <person name="Shuman H.A."/>
            <person name="Segal G."/>
        </authorList>
    </citation>
    <scope>NUCLEOTIDE SEQUENCE [LARGE SCALE GENOMIC DNA]</scope>
    <source>
        <strain evidence="2 3">CDC#1442-AUS-E</strain>
    </source>
</reference>
<comment type="caution">
    <text evidence="2">The sequence shown here is derived from an EMBL/GenBank/DDBJ whole genome shotgun (WGS) entry which is preliminary data.</text>
</comment>
<dbReference type="STRING" id="45073.Lqui_0487"/>
<dbReference type="PATRIC" id="fig|45073.5.peg.517"/>
<dbReference type="AlphaFoldDB" id="A0A0W0Y3R9"/>
<proteinExistence type="predicted"/>
<dbReference type="Proteomes" id="UP000054618">
    <property type="component" value="Unassembled WGS sequence"/>
</dbReference>
<feature type="chain" id="PRO_5006917253" evidence="1">
    <location>
        <begin position="24"/>
        <end position="317"/>
    </location>
</feature>
<keyword evidence="1" id="KW-0732">Signal</keyword>
<organism evidence="2 3">
    <name type="scientific">Legionella quinlivanii</name>
    <dbReference type="NCBI Taxonomy" id="45073"/>
    <lineage>
        <taxon>Bacteria</taxon>
        <taxon>Pseudomonadati</taxon>
        <taxon>Pseudomonadota</taxon>
        <taxon>Gammaproteobacteria</taxon>
        <taxon>Legionellales</taxon>
        <taxon>Legionellaceae</taxon>
        <taxon>Legionella</taxon>
    </lineage>
</organism>